<protein>
    <submittedName>
        <fullName evidence="2">Uncharacterized protein</fullName>
    </submittedName>
</protein>
<feature type="transmembrane region" description="Helical" evidence="1">
    <location>
        <begin position="56"/>
        <end position="74"/>
    </location>
</feature>
<feature type="transmembrane region" description="Helical" evidence="1">
    <location>
        <begin position="137"/>
        <end position="155"/>
    </location>
</feature>
<evidence type="ECO:0000313" key="3">
    <source>
        <dbReference type="Proteomes" id="UP000573327"/>
    </source>
</evidence>
<organism evidence="2 3">
    <name type="scientific">Kitasatospora gansuensis</name>
    <dbReference type="NCBI Taxonomy" id="258050"/>
    <lineage>
        <taxon>Bacteria</taxon>
        <taxon>Bacillati</taxon>
        <taxon>Actinomycetota</taxon>
        <taxon>Actinomycetes</taxon>
        <taxon>Kitasatosporales</taxon>
        <taxon>Streptomycetaceae</taxon>
        <taxon>Kitasatospora</taxon>
    </lineage>
</organism>
<evidence type="ECO:0000313" key="2">
    <source>
        <dbReference type="EMBL" id="MBB4948769.1"/>
    </source>
</evidence>
<keyword evidence="3" id="KW-1185">Reference proteome</keyword>
<keyword evidence="1" id="KW-0472">Membrane</keyword>
<sequence>MSTDLPGPALPAPPVAPAPAPEAPKAAGIAVLAAVGAAIVAGLAYGFIAKAIEREIGWAVIGIAAAVTFTLGRLGGRNPVLPVVSAVLTVFGLFFGQLFTTALFGHEETGLSVVDLLTSQLDLTFEVWKSARDFMDLLFYGIAVYFGYTYTAKFASS</sequence>
<comment type="caution">
    <text evidence="2">The sequence shown here is derived from an EMBL/GenBank/DDBJ whole genome shotgun (WGS) entry which is preliminary data.</text>
</comment>
<accession>A0A7W7SE20</accession>
<keyword evidence="1" id="KW-1133">Transmembrane helix</keyword>
<feature type="transmembrane region" description="Helical" evidence="1">
    <location>
        <begin position="80"/>
        <end position="104"/>
    </location>
</feature>
<feature type="transmembrane region" description="Helical" evidence="1">
    <location>
        <begin position="26"/>
        <end position="49"/>
    </location>
</feature>
<dbReference type="RefSeq" id="WP_184918634.1">
    <property type="nucleotide sequence ID" value="NZ_JACHJR010000001.1"/>
</dbReference>
<dbReference type="AlphaFoldDB" id="A0A7W7SE20"/>
<gene>
    <name evidence="2" type="ORF">F4556_004304</name>
</gene>
<reference evidence="2 3" key="1">
    <citation type="submission" date="2020-08" db="EMBL/GenBank/DDBJ databases">
        <title>Sequencing the genomes of 1000 actinobacteria strains.</title>
        <authorList>
            <person name="Klenk H.-P."/>
        </authorList>
    </citation>
    <scope>NUCLEOTIDE SEQUENCE [LARGE SCALE GENOMIC DNA]</scope>
    <source>
        <strain evidence="2 3">DSM 44786</strain>
    </source>
</reference>
<proteinExistence type="predicted"/>
<evidence type="ECO:0000256" key="1">
    <source>
        <dbReference type="SAM" id="Phobius"/>
    </source>
</evidence>
<keyword evidence="1" id="KW-0812">Transmembrane</keyword>
<name>A0A7W7SE20_9ACTN</name>
<dbReference type="Proteomes" id="UP000573327">
    <property type="component" value="Unassembled WGS sequence"/>
</dbReference>
<dbReference type="EMBL" id="JACHJR010000001">
    <property type="protein sequence ID" value="MBB4948769.1"/>
    <property type="molecule type" value="Genomic_DNA"/>
</dbReference>